<evidence type="ECO:0000313" key="3">
    <source>
        <dbReference type="Proteomes" id="UP000711178"/>
    </source>
</evidence>
<dbReference type="Pfam" id="PF02779">
    <property type="entry name" value="Transket_pyr"/>
    <property type="match status" value="1"/>
</dbReference>
<reference evidence="2 3" key="1">
    <citation type="submission" date="2021-05" db="EMBL/GenBank/DDBJ databases">
        <title>Draft Whole Genome Sequencing Of Biosensor Chromobacterium violaceum Strain CV026 Reveals A Regulatory RNA In Chromobacterium violaceum Phenotype Regulatory Network.</title>
        <authorList>
            <person name="Hong K.W."/>
            <person name="Chan K.G."/>
            <person name="Chang C.-Y."/>
        </authorList>
    </citation>
    <scope>NUCLEOTIDE SEQUENCE [LARGE SCALE GENOMIC DNA]</scope>
    <source>
        <strain evidence="2 3">ATCC 31532</strain>
    </source>
</reference>
<accession>A0ABS7F8E2</accession>
<protein>
    <recommendedName>
        <fullName evidence="1">Transketolase-like pyrimidine-binding domain-containing protein</fullName>
    </recommendedName>
</protein>
<gene>
    <name evidence="2" type="ORF">KIF53_01125</name>
</gene>
<evidence type="ECO:0000259" key="1">
    <source>
        <dbReference type="SMART" id="SM00861"/>
    </source>
</evidence>
<dbReference type="SUPFAM" id="SSF52518">
    <property type="entry name" value="Thiamin diphosphate-binding fold (THDP-binding)"/>
    <property type="match status" value="1"/>
</dbReference>
<dbReference type="EMBL" id="JAHDTB010000001">
    <property type="protein sequence ID" value="MBW8286237.1"/>
    <property type="molecule type" value="Genomic_DNA"/>
</dbReference>
<keyword evidence="3" id="KW-1185">Reference proteome</keyword>
<dbReference type="PANTHER" id="PTHR43825:SF3">
    <property type="entry name" value="PYRUVATE DEHYDROGENASE E1 COMPONENT"/>
    <property type="match status" value="1"/>
</dbReference>
<proteinExistence type="predicted"/>
<feature type="domain" description="Transketolase-like pyrimidine-binding" evidence="1">
    <location>
        <begin position="3"/>
        <end position="168"/>
    </location>
</feature>
<dbReference type="PANTHER" id="PTHR43825">
    <property type="entry name" value="PYRUVATE DEHYDROGENASE E1 COMPONENT"/>
    <property type="match status" value="1"/>
</dbReference>
<dbReference type="Gene3D" id="3.40.50.970">
    <property type="match status" value="1"/>
</dbReference>
<dbReference type="Proteomes" id="UP000711178">
    <property type="component" value="Unassembled WGS sequence"/>
</dbReference>
<name>A0ABS7F8E2_9NEIS</name>
<sequence length="306" mass="32904">MSMKLADYLGHTLARRAADDERIFVLDGDLADSDGAMHFAEAHPQRFLMTGIAEQNMLSVAAGMASCKLRPFVFSFAAFLCYRAYDQVRIGLSQCRQAVTMVGSHAGGLAARNGKTHAAINDLALMLSLPNIEVWAPADFADVELAVRACLQSPSANYIRMPRRAFGYDEQLPGEAAPLRWLLPPRPLTLVSTGLGSHWAREAAERLQRQGMEVGLLHCPYLGDRDAIARELAGVSRLVAIEDHCVMGGLASLLAGLQLEAPIAACGWPADYAGKSGSDEALRARHGLSAEALAAKVAEFAALRPH</sequence>
<evidence type="ECO:0000313" key="2">
    <source>
        <dbReference type="EMBL" id="MBW8286237.1"/>
    </source>
</evidence>
<dbReference type="InterPro" id="IPR005475">
    <property type="entry name" value="Transketolase-like_Pyr-bd"/>
</dbReference>
<dbReference type="CDD" id="cd07033">
    <property type="entry name" value="TPP_PYR_DXS_TK_like"/>
    <property type="match status" value="1"/>
</dbReference>
<dbReference type="GeneID" id="89683527"/>
<dbReference type="InterPro" id="IPR033248">
    <property type="entry name" value="Transketolase_C"/>
</dbReference>
<dbReference type="Gene3D" id="3.40.50.920">
    <property type="match status" value="1"/>
</dbReference>
<comment type="caution">
    <text evidence="2">The sequence shown here is derived from an EMBL/GenBank/DDBJ whole genome shotgun (WGS) entry which is preliminary data.</text>
</comment>
<dbReference type="SMART" id="SM00861">
    <property type="entry name" value="Transket_pyr"/>
    <property type="match status" value="1"/>
</dbReference>
<dbReference type="SUPFAM" id="SSF52922">
    <property type="entry name" value="TK C-terminal domain-like"/>
    <property type="match status" value="1"/>
</dbReference>
<organism evidence="2 3">
    <name type="scientific">Chromobacterium subtsugae</name>
    <dbReference type="NCBI Taxonomy" id="251747"/>
    <lineage>
        <taxon>Bacteria</taxon>
        <taxon>Pseudomonadati</taxon>
        <taxon>Pseudomonadota</taxon>
        <taxon>Betaproteobacteria</taxon>
        <taxon>Neisseriales</taxon>
        <taxon>Chromobacteriaceae</taxon>
        <taxon>Chromobacterium</taxon>
    </lineage>
</organism>
<dbReference type="RefSeq" id="WP_197466041.1">
    <property type="nucleotide sequence ID" value="NZ_CP142381.1"/>
</dbReference>
<dbReference type="InterPro" id="IPR029061">
    <property type="entry name" value="THDP-binding"/>
</dbReference>
<dbReference type="InterPro" id="IPR009014">
    <property type="entry name" value="Transketo_C/PFOR_II"/>
</dbReference>
<dbReference type="Pfam" id="PF02780">
    <property type="entry name" value="Transketolase_C"/>
    <property type="match status" value="1"/>
</dbReference>
<dbReference type="InterPro" id="IPR051157">
    <property type="entry name" value="PDH/Transketolase"/>
</dbReference>